<name>A0A2M7SE02_9BACT</name>
<gene>
    <name evidence="1" type="ORF">COY52_02875</name>
</gene>
<accession>A0A2M7SE02</accession>
<proteinExistence type="predicted"/>
<comment type="caution">
    <text evidence="1">The sequence shown here is derived from an EMBL/GenBank/DDBJ whole genome shotgun (WGS) entry which is preliminary data.</text>
</comment>
<dbReference type="Proteomes" id="UP000229307">
    <property type="component" value="Unassembled WGS sequence"/>
</dbReference>
<dbReference type="EMBL" id="PFMR01000086">
    <property type="protein sequence ID" value="PIZ17765.1"/>
    <property type="molecule type" value="Genomic_DNA"/>
</dbReference>
<evidence type="ECO:0000313" key="1">
    <source>
        <dbReference type="EMBL" id="PIZ17765.1"/>
    </source>
</evidence>
<dbReference type="PANTHER" id="PTHR43564">
    <property type="entry name" value="KYNURENINE FORMAMIDASE-LIKE PROTEIN"/>
    <property type="match status" value="1"/>
</dbReference>
<dbReference type="PANTHER" id="PTHR43564:SF2">
    <property type="entry name" value="BLR6059 PROTEIN"/>
    <property type="match status" value="1"/>
</dbReference>
<sequence>MGRICLKFIDLSVALDDSPVEPEPARIKYLNHKQGADLLGLAALISGHSVFITLKNLLLHLTGIKKVTHRDFPDGMGLAWETINGDTHTGTHLDAPYHFGPLSEGRPSKTIDEVPLEWCSGNGVVLDFRAKKQGDFITADDLRSALDKIDYKISAGDIVLIMTGADKHWGRKDYFFSHPGLSGDAVLWLLDRGVKIIGTDGYGLDRPFRNMMDDYTRTKDKSFLWPAHFAGRKKEYCHIEKMANLDRIPKSHGFSVMCFPVKIKGASAGWVRPVAILED</sequence>
<dbReference type="GO" id="GO:0004061">
    <property type="term" value="F:arylformamidase activity"/>
    <property type="evidence" value="ECO:0007669"/>
    <property type="project" value="InterPro"/>
</dbReference>
<dbReference type="InterPro" id="IPR007325">
    <property type="entry name" value="KFase/CYL"/>
</dbReference>
<protein>
    <submittedName>
        <fullName evidence="1">Cyclase</fullName>
    </submittedName>
</protein>
<reference evidence="2" key="1">
    <citation type="submission" date="2017-09" db="EMBL/GenBank/DDBJ databases">
        <title>Depth-based differentiation of microbial function through sediment-hosted aquifers and enrichment of novel symbionts in the deep terrestrial subsurface.</title>
        <authorList>
            <person name="Probst A.J."/>
            <person name="Ladd B."/>
            <person name="Jarett J.K."/>
            <person name="Geller-Mcgrath D.E."/>
            <person name="Sieber C.M.K."/>
            <person name="Emerson J.B."/>
            <person name="Anantharaman K."/>
            <person name="Thomas B.C."/>
            <person name="Malmstrom R."/>
            <person name="Stieglmeier M."/>
            <person name="Klingl A."/>
            <person name="Woyke T."/>
            <person name="Ryan C.M."/>
            <person name="Banfield J.F."/>
        </authorList>
    </citation>
    <scope>NUCLEOTIDE SEQUENCE [LARGE SCALE GENOMIC DNA]</scope>
</reference>
<dbReference type="SUPFAM" id="SSF102198">
    <property type="entry name" value="Putative cyclase"/>
    <property type="match status" value="1"/>
</dbReference>
<dbReference type="GO" id="GO:0019441">
    <property type="term" value="P:L-tryptophan catabolic process to kynurenine"/>
    <property type="evidence" value="ECO:0007669"/>
    <property type="project" value="InterPro"/>
</dbReference>
<organism evidence="1 2">
    <name type="scientific">Candidatus Desantisbacteria bacterium CG_4_10_14_0_8_um_filter_48_22</name>
    <dbReference type="NCBI Taxonomy" id="1974543"/>
    <lineage>
        <taxon>Bacteria</taxon>
        <taxon>Candidatus Desantisiibacteriota</taxon>
    </lineage>
</organism>
<dbReference type="InterPro" id="IPR037175">
    <property type="entry name" value="KFase_sf"/>
</dbReference>
<dbReference type="Pfam" id="PF04199">
    <property type="entry name" value="Cyclase"/>
    <property type="match status" value="1"/>
</dbReference>
<evidence type="ECO:0000313" key="2">
    <source>
        <dbReference type="Proteomes" id="UP000229307"/>
    </source>
</evidence>
<dbReference type="Gene3D" id="3.50.30.50">
    <property type="entry name" value="Putative cyclase"/>
    <property type="match status" value="1"/>
</dbReference>
<dbReference type="AlphaFoldDB" id="A0A2M7SE02"/>